<protein>
    <recommendedName>
        <fullName evidence="3">Baseplate assembly protein</fullName>
    </recommendedName>
</protein>
<name>A0A1H5ZI57_9EURY</name>
<reference evidence="1 2" key="1">
    <citation type="submission" date="2016-10" db="EMBL/GenBank/DDBJ databases">
        <authorList>
            <person name="de Groot N.N."/>
        </authorList>
    </citation>
    <scope>NUCLEOTIDE SEQUENCE [LARGE SCALE GENOMIC DNA]</scope>
    <source>
        <strain evidence="1 2">CGMCC 1.10331</strain>
    </source>
</reference>
<accession>A0A1H5ZI57</accession>
<dbReference type="EMBL" id="FNVN01000002">
    <property type="protein sequence ID" value="SEG36203.1"/>
    <property type="molecule type" value="Genomic_DNA"/>
</dbReference>
<dbReference type="AlphaFoldDB" id="A0A1H5ZI57"/>
<proteinExistence type="predicted"/>
<dbReference type="Proteomes" id="UP000236740">
    <property type="component" value="Unassembled WGS sequence"/>
</dbReference>
<organism evidence="1 2">
    <name type="scientific">Halobellus limi</name>
    <dbReference type="NCBI Taxonomy" id="699433"/>
    <lineage>
        <taxon>Archaea</taxon>
        <taxon>Methanobacteriati</taxon>
        <taxon>Methanobacteriota</taxon>
        <taxon>Stenosarchaea group</taxon>
        <taxon>Halobacteria</taxon>
        <taxon>Halobacteriales</taxon>
        <taxon>Haloferacaceae</taxon>
        <taxon>Halobellus</taxon>
    </lineage>
</organism>
<evidence type="ECO:0000313" key="2">
    <source>
        <dbReference type="Proteomes" id="UP000236740"/>
    </source>
</evidence>
<gene>
    <name evidence="1" type="ORF">SAMN04488133_2017</name>
</gene>
<evidence type="ECO:0008006" key="3">
    <source>
        <dbReference type="Google" id="ProtNLM"/>
    </source>
</evidence>
<sequence>MFDRPGASKSSIPFFQPFAGGIITPNEGDHVQVYRLNDQSYVAMFPLNGSQYAPTDVGPGELAFSFDADTLVRVKRRGDGKFDVSVAASGDVNISGESVLINGIDFEQHAHAYTDDGAQNVTGTPQ</sequence>
<evidence type="ECO:0000313" key="1">
    <source>
        <dbReference type="EMBL" id="SEG36203.1"/>
    </source>
</evidence>
<keyword evidence="2" id="KW-1185">Reference proteome</keyword>